<evidence type="ECO:0000313" key="2">
    <source>
        <dbReference type="Proteomes" id="UP001244490"/>
    </source>
</evidence>
<dbReference type="RefSeq" id="WP_305202328.1">
    <property type="nucleotide sequence ID" value="NZ_JAUUIA010000384.1"/>
</dbReference>
<dbReference type="InterPro" id="IPR007435">
    <property type="entry name" value="DUF484"/>
</dbReference>
<dbReference type="Pfam" id="PF04340">
    <property type="entry name" value="DUF484"/>
    <property type="match status" value="1"/>
</dbReference>
<proteinExistence type="predicted"/>
<evidence type="ECO:0000313" key="1">
    <source>
        <dbReference type="EMBL" id="MDP0971159.1"/>
    </source>
</evidence>
<name>A0AAW8AV85_KLEPN</name>
<reference evidence="1" key="1">
    <citation type="submission" date="2023-07" db="EMBL/GenBank/DDBJ databases">
        <authorList>
            <person name="Peng Z."/>
        </authorList>
    </citation>
    <scope>NUCLEOTIDE SEQUENCE</scope>
    <source>
        <strain evidence="1">KP219</strain>
    </source>
</reference>
<gene>
    <name evidence="1" type="ORF">Q6294_29900</name>
</gene>
<dbReference type="AlphaFoldDB" id="A0AAW8AV85"/>
<feature type="non-terminal residue" evidence="1">
    <location>
        <position position="1"/>
    </location>
</feature>
<organism evidence="1 2">
    <name type="scientific">Klebsiella pneumoniae</name>
    <dbReference type="NCBI Taxonomy" id="573"/>
    <lineage>
        <taxon>Bacteria</taxon>
        <taxon>Pseudomonadati</taxon>
        <taxon>Pseudomonadota</taxon>
        <taxon>Gammaproteobacteria</taxon>
        <taxon>Enterobacterales</taxon>
        <taxon>Enterobacteriaceae</taxon>
        <taxon>Klebsiella/Raoultella group</taxon>
        <taxon>Klebsiella</taxon>
        <taxon>Klebsiella pneumoniae complex</taxon>
    </lineage>
</organism>
<comment type="caution">
    <text evidence="1">The sequence shown here is derived from an EMBL/GenBank/DDBJ whole genome shotgun (WGS) entry which is preliminary data.</text>
</comment>
<protein>
    <submittedName>
        <fullName evidence="1">DUF484 family protein</fullName>
    </submittedName>
</protein>
<dbReference type="EMBL" id="JAUUIA010000384">
    <property type="protein sequence ID" value="MDP0971159.1"/>
    <property type="molecule type" value="Genomic_DNA"/>
</dbReference>
<accession>A0AAW8AV85</accession>
<sequence>VLFTSRDASHYQQGQGTQLLHEIALMLPELLERWIERV</sequence>
<dbReference type="Proteomes" id="UP001244490">
    <property type="component" value="Unassembled WGS sequence"/>
</dbReference>
<dbReference type="PANTHER" id="PTHR38765">
    <property type="entry name" value="DUF484 DOMAIN-CONTAINING PROTEIN"/>
    <property type="match status" value="1"/>
</dbReference>
<dbReference type="PANTHER" id="PTHR38765:SF1">
    <property type="entry name" value="DUF484 DOMAIN-CONTAINING PROTEIN"/>
    <property type="match status" value="1"/>
</dbReference>